<evidence type="ECO:0000256" key="4">
    <source>
        <dbReference type="ARBA" id="ARBA00022605"/>
    </source>
</evidence>
<evidence type="ECO:0000259" key="11">
    <source>
        <dbReference type="Pfam" id="PF00218"/>
    </source>
</evidence>
<dbReference type="PANTHER" id="PTHR22854:SF2">
    <property type="entry name" value="INDOLE-3-GLYCEROL-PHOSPHATE SYNTHASE"/>
    <property type="match status" value="1"/>
</dbReference>
<keyword evidence="4 9" id="KW-0028">Amino-acid biosynthesis</keyword>
<dbReference type="AlphaFoldDB" id="A0A917KBQ7"/>
<dbReference type="InterPro" id="IPR001468">
    <property type="entry name" value="Indole-3-GlycerolPSynthase_CS"/>
</dbReference>
<evidence type="ECO:0000256" key="5">
    <source>
        <dbReference type="ARBA" id="ARBA00022793"/>
    </source>
</evidence>
<dbReference type="GO" id="GO:0004425">
    <property type="term" value="F:indole-3-glycerol-phosphate synthase activity"/>
    <property type="evidence" value="ECO:0007669"/>
    <property type="project" value="UniProtKB-UniRule"/>
</dbReference>
<evidence type="ECO:0000256" key="3">
    <source>
        <dbReference type="ARBA" id="ARBA00008737"/>
    </source>
</evidence>
<dbReference type="InterPro" id="IPR045186">
    <property type="entry name" value="Indole-3-glycerol_P_synth"/>
</dbReference>
<dbReference type="SUPFAM" id="SSF51366">
    <property type="entry name" value="Ribulose-phoshate binding barrel"/>
    <property type="match status" value="1"/>
</dbReference>
<evidence type="ECO:0000256" key="8">
    <source>
        <dbReference type="ARBA" id="ARBA00023239"/>
    </source>
</evidence>
<evidence type="ECO:0000256" key="10">
    <source>
        <dbReference type="SAM" id="MobiDB-lite"/>
    </source>
</evidence>
<dbReference type="PROSITE" id="PS00614">
    <property type="entry name" value="IGPS"/>
    <property type="match status" value="1"/>
</dbReference>
<dbReference type="Proteomes" id="UP000637695">
    <property type="component" value="Unassembled WGS sequence"/>
</dbReference>
<keyword evidence="6 9" id="KW-0822">Tryptophan biosynthesis</keyword>
<accession>A0A917KBQ7</accession>
<dbReference type="InterPro" id="IPR013785">
    <property type="entry name" value="Aldolase_TIM"/>
</dbReference>
<dbReference type="FunFam" id="3.20.20.70:FF:000024">
    <property type="entry name" value="Indole-3-glycerol phosphate synthase"/>
    <property type="match status" value="1"/>
</dbReference>
<dbReference type="HAMAP" id="MF_00134_B">
    <property type="entry name" value="IGPS_B"/>
    <property type="match status" value="1"/>
</dbReference>
<feature type="region of interest" description="Disordered" evidence="10">
    <location>
        <begin position="274"/>
        <end position="297"/>
    </location>
</feature>
<dbReference type="Gene3D" id="3.20.20.70">
    <property type="entry name" value="Aldolase class I"/>
    <property type="match status" value="1"/>
</dbReference>
<dbReference type="RefSeq" id="WP_188882276.1">
    <property type="nucleotide sequence ID" value="NZ_BMOY01000022.1"/>
</dbReference>
<dbReference type="Pfam" id="PF00218">
    <property type="entry name" value="IGPS"/>
    <property type="match status" value="1"/>
</dbReference>
<dbReference type="InterPro" id="IPR013798">
    <property type="entry name" value="Indole-3-glycerol_P_synth_dom"/>
</dbReference>
<comment type="pathway">
    <text evidence="2 9">Amino-acid biosynthesis; L-tryptophan biosynthesis; L-tryptophan from chorismate: step 4/5.</text>
</comment>
<evidence type="ECO:0000256" key="2">
    <source>
        <dbReference type="ARBA" id="ARBA00004696"/>
    </source>
</evidence>
<evidence type="ECO:0000256" key="7">
    <source>
        <dbReference type="ARBA" id="ARBA00023141"/>
    </source>
</evidence>
<keyword evidence="8 9" id="KW-0456">Lyase</keyword>
<proteinExistence type="inferred from homology"/>
<comment type="catalytic activity">
    <reaction evidence="1 9">
        <text>1-(2-carboxyphenylamino)-1-deoxy-D-ribulose 5-phosphate + H(+) = (1S,2R)-1-C-(indol-3-yl)glycerol 3-phosphate + CO2 + H2O</text>
        <dbReference type="Rhea" id="RHEA:23476"/>
        <dbReference type="ChEBI" id="CHEBI:15377"/>
        <dbReference type="ChEBI" id="CHEBI:15378"/>
        <dbReference type="ChEBI" id="CHEBI:16526"/>
        <dbReference type="ChEBI" id="CHEBI:58613"/>
        <dbReference type="ChEBI" id="CHEBI:58866"/>
        <dbReference type="EC" id="4.1.1.48"/>
    </reaction>
</comment>
<organism evidence="12 13">
    <name type="scientific">Alicyclobacillus cellulosilyticus</name>
    <dbReference type="NCBI Taxonomy" id="1003997"/>
    <lineage>
        <taxon>Bacteria</taxon>
        <taxon>Bacillati</taxon>
        <taxon>Bacillota</taxon>
        <taxon>Bacilli</taxon>
        <taxon>Bacillales</taxon>
        <taxon>Alicyclobacillaceae</taxon>
        <taxon>Alicyclobacillus</taxon>
    </lineage>
</organism>
<dbReference type="CDD" id="cd00331">
    <property type="entry name" value="IGPS"/>
    <property type="match status" value="1"/>
</dbReference>
<dbReference type="EMBL" id="BMOY01000022">
    <property type="protein sequence ID" value="GGJ07508.1"/>
    <property type="molecule type" value="Genomic_DNA"/>
</dbReference>
<sequence length="297" mass="31764">MSTWLTRILETKREEVAALRRNPPVRERDRQDIRGFADAIRRAPQLAVVAEFKRASPSKGLIAPELSPEVVAPAYEAAGATALSVLTDSTYFQGSIADLQAARAQVAIPVLRKDFIIDELQIDEAYAAGADAVLLIAAALPAPRLRELSSYARSLGLDVLIEVHRVEELDAALAAAPSVLGVNNRDLHTFRVSLETTREVLAHVPEHVLVIAESGIETRQDAERMASYGADGLLVGEALMRAMRSGHMEAQMAALSVARAGRPLRQVPAAALRAETGPADGGAAHDPGEDLRAAPGR</sequence>
<reference evidence="12" key="2">
    <citation type="submission" date="2020-09" db="EMBL/GenBank/DDBJ databases">
        <authorList>
            <person name="Sun Q."/>
            <person name="Ohkuma M."/>
        </authorList>
    </citation>
    <scope>NUCLEOTIDE SEQUENCE</scope>
    <source>
        <strain evidence="12">JCM 18487</strain>
    </source>
</reference>
<dbReference type="HAMAP" id="MF_00134_A">
    <property type="entry name" value="IGPS_A"/>
    <property type="match status" value="1"/>
</dbReference>
<dbReference type="InterPro" id="IPR011060">
    <property type="entry name" value="RibuloseP-bd_barrel"/>
</dbReference>
<evidence type="ECO:0000256" key="1">
    <source>
        <dbReference type="ARBA" id="ARBA00001633"/>
    </source>
</evidence>
<comment type="caution">
    <text evidence="12">The sequence shown here is derived from an EMBL/GenBank/DDBJ whole genome shotgun (WGS) entry which is preliminary data.</text>
</comment>
<keyword evidence="13" id="KW-1185">Reference proteome</keyword>
<gene>
    <name evidence="9 12" type="primary">trpC</name>
    <name evidence="12" type="ORF">GCM10010885_15820</name>
</gene>
<dbReference type="GO" id="GO:0004640">
    <property type="term" value="F:phosphoribosylanthranilate isomerase activity"/>
    <property type="evidence" value="ECO:0007669"/>
    <property type="project" value="TreeGrafter"/>
</dbReference>
<feature type="compositionally biased region" description="Basic and acidic residues" evidence="10">
    <location>
        <begin position="286"/>
        <end position="297"/>
    </location>
</feature>
<evidence type="ECO:0000313" key="13">
    <source>
        <dbReference type="Proteomes" id="UP000637695"/>
    </source>
</evidence>
<dbReference type="GO" id="GO:0000162">
    <property type="term" value="P:L-tryptophan biosynthetic process"/>
    <property type="evidence" value="ECO:0007669"/>
    <property type="project" value="UniProtKB-UniRule"/>
</dbReference>
<feature type="domain" description="Indole-3-glycerol phosphate synthase" evidence="11">
    <location>
        <begin position="5"/>
        <end position="242"/>
    </location>
</feature>
<evidence type="ECO:0000256" key="9">
    <source>
        <dbReference type="HAMAP-Rule" id="MF_00134"/>
    </source>
</evidence>
<dbReference type="EC" id="4.1.1.48" evidence="9"/>
<name>A0A917KBQ7_9BACL</name>
<keyword evidence="7 9" id="KW-0057">Aromatic amino acid biosynthesis</keyword>
<comment type="similarity">
    <text evidence="3 9">Belongs to the TrpC family.</text>
</comment>
<protein>
    <recommendedName>
        <fullName evidence="9">Indole-3-glycerol phosphate synthase</fullName>
        <shortName evidence="9">IGPS</shortName>
        <ecNumber evidence="9">4.1.1.48</ecNumber>
    </recommendedName>
</protein>
<dbReference type="PANTHER" id="PTHR22854">
    <property type="entry name" value="TRYPTOPHAN BIOSYNTHESIS PROTEIN"/>
    <property type="match status" value="1"/>
</dbReference>
<reference evidence="12" key="1">
    <citation type="journal article" date="2014" name="Int. J. Syst. Evol. Microbiol.">
        <title>Complete genome sequence of Corynebacterium casei LMG S-19264T (=DSM 44701T), isolated from a smear-ripened cheese.</title>
        <authorList>
            <consortium name="US DOE Joint Genome Institute (JGI-PGF)"/>
            <person name="Walter F."/>
            <person name="Albersmeier A."/>
            <person name="Kalinowski J."/>
            <person name="Ruckert C."/>
        </authorList>
    </citation>
    <scope>NUCLEOTIDE SEQUENCE</scope>
    <source>
        <strain evidence="12">JCM 18487</strain>
    </source>
</reference>
<dbReference type="NCBIfam" id="NF001377">
    <property type="entry name" value="PRK00278.2-4"/>
    <property type="match status" value="1"/>
</dbReference>
<evidence type="ECO:0000256" key="6">
    <source>
        <dbReference type="ARBA" id="ARBA00022822"/>
    </source>
</evidence>
<keyword evidence="5 9" id="KW-0210">Decarboxylase</keyword>
<evidence type="ECO:0000313" key="12">
    <source>
        <dbReference type="EMBL" id="GGJ07508.1"/>
    </source>
</evidence>